<accession>A0A0H5Q5H5</accession>
<dbReference type="EMBL" id="LN853774">
    <property type="protein sequence ID" value="CRY96664.1"/>
    <property type="molecule type" value="Genomic_DNA"/>
</dbReference>
<organism evidence="1">
    <name type="scientific">uncultured prokaryote</name>
    <dbReference type="NCBI Taxonomy" id="198431"/>
    <lineage>
        <taxon>unclassified sequences</taxon>
        <taxon>environmental samples</taxon>
    </lineage>
</organism>
<dbReference type="AlphaFoldDB" id="A0A0H5Q5H5"/>
<name>A0A0H5Q5H5_9ZZZZ</name>
<evidence type="ECO:0000313" key="1">
    <source>
        <dbReference type="EMBL" id="CRY96664.1"/>
    </source>
</evidence>
<reference evidence="1" key="1">
    <citation type="submission" date="2015-06" db="EMBL/GenBank/DDBJ databases">
        <authorList>
            <person name="Joergensen T."/>
        </authorList>
    </citation>
    <scope>NUCLEOTIDE SEQUENCE</scope>
    <source>
        <strain evidence="1">RGFK1200</strain>
    </source>
</reference>
<reference evidence="1" key="2">
    <citation type="submission" date="2015-07" db="EMBL/GenBank/DDBJ databases">
        <title>Plasmids, circular viruses and viroids from rat gut.</title>
        <authorList>
            <person name="Jorgensen T.J."/>
            <person name="Hansen M.A."/>
            <person name="Xu Z."/>
            <person name="Tabak M.A."/>
            <person name="Sorensen S.J."/>
            <person name="Hansen L.H."/>
        </authorList>
    </citation>
    <scope>NUCLEOTIDE SEQUENCE</scope>
    <source>
        <strain evidence="1">RGFK1200</strain>
    </source>
</reference>
<proteinExistence type="predicted"/>
<sequence>MNKYPRAGQEYKELNKCKSKLDASIIARLLNSDNPKDRVIAGQLYDNNIAKIEFAGKYEAK</sequence>
<protein>
    <submittedName>
        <fullName evidence="1">Uncharacterized protein</fullName>
    </submittedName>
</protein>